<sequence length="73" mass="8685">AVDKLYQYWATMLSIARDILMEAQEKQKIYADKKRHFCKLKEGEMELLKNLGNCKWLVDNFERKSKLSLSSEE</sequence>
<comment type="caution">
    <text evidence="1">The sequence shown here is derived from an EMBL/GenBank/DDBJ whole genome shotgun (WGS) entry which is preliminary data.</text>
</comment>
<dbReference type="Proteomes" id="UP000789920">
    <property type="component" value="Unassembled WGS sequence"/>
</dbReference>
<evidence type="ECO:0000313" key="2">
    <source>
        <dbReference type="Proteomes" id="UP000789920"/>
    </source>
</evidence>
<keyword evidence="2" id="KW-1185">Reference proteome</keyword>
<accession>A0ACA9R7L4</accession>
<feature type="non-terminal residue" evidence="1">
    <location>
        <position position="73"/>
    </location>
</feature>
<protein>
    <submittedName>
        <fullName evidence="1">36759_t:CDS:1</fullName>
    </submittedName>
</protein>
<gene>
    <name evidence="1" type="ORF">RPERSI_LOCUS17562</name>
</gene>
<proteinExistence type="predicted"/>
<organism evidence="1 2">
    <name type="scientific">Racocetra persica</name>
    <dbReference type="NCBI Taxonomy" id="160502"/>
    <lineage>
        <taxon>Eukaryota</taxon>
        <taxon>Fungi</taxon>
        <taxon>Fungi incertae sedis</taxon>
        <taxon>Mucoromycota</taxon>
        <taxon>Glomeromycotina</taxon>
        <taxon>Glomeromycetes</taxon>
        <taxon>Diversisporales</taxon>
        <taxon>Gigasporaceae</taxon>
        <taxon>Racocetra</taxon>
    </lineage>
</organism>
<dbReference type="EMBL" id="CAJVQC010045190">
    <property type="protein sequence ID" value="CAG8780893.1"/>
    <property type="molecule type" value="Genomic_DNA"/>
</dbReference>
<reference evidence="1" key="1">
    <citation type="submission" date="2021-06" db="EMBL/GenBank/DDBJ databases">
        <authorList>
            <person name="Kallberg Y."/>
            <person name="Tangrot J."/>
            <person name="Rosling A."/>
        </authorList>
    </citation>
    <scope>NUCLEOTIDE SEQUENCE</scope>
    <source>
        <strain evidence="1">MA461A</strain>
    </source>
</reference>
<name>A0ACA9R7L4_9GLOM</name>
<evidence type="ECO:0000313" key="1">
    <source>
        <dbReference type="EMBL" id="CAG8780893.1"/>
    </source>
</evidence>
<feature type="non-terminal residue" evidence="1">
    <location>
        <position position="1"/>
    </location>
</feature>